<protein>
    <submittedName>
        <fullName evidence="1">Uncharacterized protein</fullName>
    </submittedName>
</protein>
<organism evidence="1 2">
    <name type="scientific">Tritrichomonas musculus</name>
    <dbReference type="NCBI Taxonomy" id="1915356"/>
    <lineage>
        <taxon>Eukaryota</taxon>
        <taxon>Metamonada</taxon>
        <taxon>Parabasalia</taxon>
        <taxon>Tritrichomonadida</taxon>
        <taxon>Tritrichomonadidae</taxon>
        <taxon>Tritrichomonas</taxon>
    </lineage>
</organism>
<evidence type="ECO:0000313" key="1">
    <source>
        <dbReference type="EMBL" id="KAK8889938.1"/>
    </source>
</evidence>
<dbReference type="SUPFAM" id="SSF48403">
    <property type="entry name" value="Ankyrin repeat"/>
    <property type="match status" value="1"/>
</dbReference>
<gene>
    <name evidence="1" type="ORF">M9Y10_034694</name>
</gene>
<reference evidence="1 2" key="1">
    <citation type="submission" date="2024-04" db="EMBL/GenBank/DDBJ databases">
        <title>Tritrichomonas musculus Genome.</title>
        <authorList>
            <person name="Alves-Ferreira E."/>
            <person name="Grigg M."/>
            <person name="Lorenzi H."/>
            <person name="Galac M."/>
        </authorList>
    </citation>
    <scope>NUCLEOTIDE SEQUENCE [LARGE SCALE GENOMIC DNA]</scope>
    <source>
        <strain evidence="1 2">EAF2021</strain>
    </source>
</reference>
<comment type="caution">
    <text evidence="1">The sequence shown here is derived from an EMBL/GenBank/DDBJ whole genome shotgun (WGS) entry which is preliminary data.</text>
</comment>
<name>A0ABR2KGK6_9EUKA</name>
<keyword evidence="2" id="KW-1185">Reference proteome</keyword>
<dbReference type="InterPro" id="IPR032675">
    <property type="entry name" value="LRR_dom_sf"/>
</dbReference>
<dbReference type="InterPro" id="IPR036770">
    <property type="entry name" value="Ankyrin_rpt-contain_sf"/>
</dbReference>
<dbReference type="EMBL" id="JAPFFF010000005">
    <property type="protein sequence ID" value="KAK8889938.1"/>
    <property type="molecule type" value="Genomic_DNA"/>
</dbReference>
<dbReference type="SUPFAM" id="SSF52058">
    <property type="entry name" value="L domain-like"/>
    <property type="match status" value="1"/>
</dbReference>
<sequence>MQEYVGYMKKIQENLLQFIQNEDEGSKDNLLFENNTNIIEDKHKKIEILSLISEISNHHHRSNLFFDKMYQLIQSLKDIFQNLGSYRLFNIFKENKMILLILIKQNILKIDELLADEMIDEKNDKLKFKEFFYPELKQFLPSNMINEKEEEMADFEDKRKKGVNDIEVCQLIQNDEKDSFINLMNSCESIKIGHSIFETNPLLIQNEDVSVIEYAAFYGSINIFKYLITTSNELKPSLFLYAIHSNNPELIHILEGKFNDINYEECLIESLKCHHKDLEIYFEQKIETTNFLLQNALQYHNYSYFDNTDSFSENLTFYNLCKYNYSKLVEFSMNEKNDEIVDFIINQRGIFKEAFIFCHSLVEIVIPSSVTKIERSAFYSSSLQYISIPSSVVEIHAYAFYNCSSLDEVTFEEPFNLVLIASYAFSGCIKLKEIKIPSTVKEIDYGAFENCRSLKEIEIPPSITCIESHVFCNCTSLEKITLPSSISKIDQSAFSQCSSLANIELPDSLTKILDNAFESCTSLERITIPPKVGYISGTSFAGCENLTSVRFLSEKFSAKVIDNIVKRLFPQVESIEYE</sequence>
<dbReference type="Pfam" id="PF13306">
    <property type="entry name" value="LRR_5"/>
    <property type="match status" value="1"/>
</dbReference>
<dbReference type="InterPro" id="IPR053139">
    <property type="entry name" value="Surface_bspA-like"/>
</dbReference>
<proteinExistence type="predicted"/>
<dbReference type="InterPro" id="IPR026906">
    <property type="entry name" value="LRR_5"/>
</dbReference>
<dbReference type="PANTHER" id="PTHR45661:SF3">
    <property type="entry name" value="IG-LIKE DOMAIN-CONTAINING PROTEIN"/>
    <property type="match status" value="1"/>
</dbReference>
<accession>A0ABR2KGK6</accession>
<dbReference type="Gene3D" id="3.80.10.10">
    <property type="entry name" value="Ribonuclease Inhibitor"/>
    <property type="match status" value="3"/>
</dbReference>
<dbReference type="Proteomes" id="UP001470230">
    <property type="component" value="Unassembled WGS sequence"/>
</dbReference>
<evidence type="ECO:0000313" key="2">
    <source>
        <dbReference type="Proteomes" id="UP001470230"/>
    </source>
</evidence>
<dbReference type="PANTHER" id="PTHR45661">
    <property type="entry name" value="SURFACE ANTIGEN"/>
    <property type="match status" value="1"/>
</dbReference>